<dbReference type="PIRSF" id="PIRSF016661">
    <property type="entry name" value="BioY"/>
    <property type="match status" value="1"/>
</dbReference>
<dbReference type="AlphaFoldDB" id="A0A5R8QHQ3"/>
<comment type="subcellular location">
    <subcellularLocation>
        <location evidence="2">Cell membrane</location>
        <topology evidence="2">Multi-pass membrane protein</topology>
    </subcellularLocation>
</comment>
<gene>
    <name evidence="4" type="ORF">FEZ08_02400</name>
</gene>
<feature type="transmembrane region" description="Helical" evidence="3">
    <location>
        <begin position="143"/>
        <end position="168"/>
    </location>
</feature>
<proteinExistence type="inferred from homology"/>
<keyword evidence="3" id="KW-1133">Transmembrane helix</keyword>
<dbReference type="Gene3D" id="1.10.1760.20">
    <property type="match status" value="1"/>
</dbReference>
<dbReference type="RefSeq" id="WP_138190102.1">
    <property type="nucleotide sequence ID" value="NZ_VBWP01000001.1"/>
</dbReference>
<dbReference type="FunCoup" id="A0A5R8QHQ3">
    <property type="interactions" value="88"/>
</dbReference>
<name>A0A5R8QHQ3_9FIRM</name>
<comment type="caution">
    <text evidence="4">The sequence shown here is derived from an EMBL/GenBank/DDBJ whole genome shotgun (WGS) entry which is preliminary data.</text>
</comment>
<dbReference type="GO" id="GO:0005886">
    <property type="term" value="C:plasma membrane"/>
    <property type="evidence" value="ECO:0007669"/>
    <property type="project" value="UniProtKB-SubCell"/>
</dbReference>
<dbReference type="EMBL" id="VBWP01000001">
    <property type="protein sequence ID" value="TLG77492.1"/>
    <property type="molecule type" value="Genomic_DNA"/>
</dbReference>
<dbReference type="PANTHER" id="PTHR34295:SF1">
    <property type="entry name" value="BIOTIN TRANSPORTER BIOY"/>
    <property type="match status" value="1"/>
</dbReference>
<dbReference type="GO" id="GO:0015225">
    <property type="term" value="F:biotin transmembrane transporter activity"/>
    <property type="evidence" value="ECO:0007669"/>
    <property type="project" value="UniProtKB-UniRule"/>
</dbReference>
<protein>
    <recommendedName>
        <fullName evidence="2">Biotin transporter</fullName>
    </recommendedName>
</protein>
<keyword evidence="5" id="KW-1185">Reference proteome</keyword>
<keyword evidence="3" id="KW-0812">Transmembrane</keyword>
<accession>A0A5R8QHQ3</accession>
<reference evidence="4 5" key="1">
    <citation type="submission" date="2019-05" db="EMBL/GenBank/DDBJ databases">
        <title>Culicoidintestinum kansasii gen. nov., sp. nov. from the gastrointestinal tract of the biting midge, Culicoides sonorensis.</title>
        <authorList>
            <person name="Neupane S."/>
            <person name="Ghosh A."/>
            <person name="Gunther S."/>
            <person name="Martin K."/>
            <person name="Zurek L."/>
        </authorList>
    </citation>
    <scope>NUCLEOTIDE SEQUENCE [LARGE SCALE GENOMIC DNA]</scope>
    <source>
        <strain evidence="4 5">CS-1</strain>
    </source>
</reference>
<keyword evidence="2" id="KW-1003">Cell membrane</keyword>
<evidence type="ECO:0000256" key="1">
    <source>
        <dbReference type="ARBA" id="ARBA00010692"/>
    </source>
</evidence>
<evidence type="ECO:0000256" key="3">
    <source>
        <dbReference type="SAM" id="Phobius"/>
    </source>
</evidence>
<feature type="transmembrane region" description="Helical" evidence="3">
    <location>
        <begin position="56"/>
        <end position="73"/>
    </location>
</feature>
<evidence type="ECO:0000256" key="2">
    <source>
        <dbReference type="PIRNR" id="PIRNR016661"/>
    </source>
</evidence>
<dbReference type="OrthoDB" id="9803495at2"/>
<keyword evidence="2 3" id="KW-0472">Membrane</keyword>
<feature type="transmembrane region" description="Helical" evidence="3">
    <location>
        <begin position="5"/>
        <end position="23"/>
    </location>
</feature>
<dbReference type="PANTHER" id="PTHR34295">
    <property type="entry name" value="BIOTIN TRANSPORTER BIOY"/>
    <property type="match status" value="1"/>
</dbReference>
<dbReference type="InParanoid" id="A0A5R8QHQ3"/>
<dbReference type="Pfam" id="PF02632">
    <property type="entry name" value="BioY"/>
    <property type="match status" value="1"/>
</dbReference>
<feature type="transmembrane region" description="Helical" evidence="3">
    <location>
        <begin position="79"/>
        <end position="101"/>
    </location>
</feature>
<evidence type="ECO:0000313" key="5">
    <source>
        <dbReference type="Proteomes" id="UP000306912"/>
    </source>
</evidence>
<feature type="transmembrane region" description="Helical" evidence="3">
    <location>
        <begin position="29"/>
        <end position="49"/>
    </location>
</feature>
<comment type="similarity">
    <text evidence="1 2">Belongs to the BioY family.</text>
</comment>
<organism evidence="4 5">
    <name type="scientific">Culicoidibacter larvae</name>
    <dbReference type="NCBI Taxonomy" id="2579976"/>
    <lineage>
        <taxon>Bacteria</taxon>
        <taxon>Bacillati</taxon>
        <taxon>Bacillota</taxon>
        <taxon>Culicoidibacteria</taxon>
        <taxon>Culicoidibacterales</taxon>
        <taxon>Culicoidibacteraceae</taxon>
        <taxon>Culicoidibacter</taxon>
    </lineage>
</organism>
<dbReference type="Proteomes" id="UP000306912">
    <property type="component" value="Unassembled WGS sequence"/>
</dbReference>
<feature type="transmembrane region" description="Helical" evidence="3">
    <location>
        <begin position="113"/>
        <end position="137"/>
    </location>
</feature>
<dbReference type="InterPro" id="IPR003784">
    <property type="entry name" value="BioY"/>
</dbReference>
<sequence>MQVKSISRIAIAVALLIVVSVVVPPIPLFLLPVPVTLQTAMVLLIGLLLSPNEAGFAVLLYLILGTLGLPVFAGGTGGIAIVLGPTGGFLLAMPIAALATAIMQRYWNTDNKFYKAAIAGIVATVIIHVLGIAVWTISLNVSLWSVIVSDAVFLPGDILKLIIVLLIWSRLARLSLFKYN</sequence>
<evidence type="ECO:0000313" key="4">
    <source>
        <dbReference type="EMBL" id="TLG77492.1"/>
    </source>
</evidence>
<keyword evidence="2" id="KW-0813">Transport</keyword>